<dbReference type="PANTHER" id="PTHR10279">
    <property type="entry name" value="ORNITHINE DECARBOXYLASE ANTIZYME"/>
    <property type="match status" value="1"/>
</dbReference>
<evidence type="ECO:0000256" key="5">
    <source>
        <dbReference type="ARBA" id="ARBA00022758"/>
    </source>
</evidence>
<evidence type="ECO:0000313" key="7">
    <source>
        <dbReference type="Proteomes" id="UP000789342"/>
    </source>
</evidence>
<dbReference type="InterPro" id="IPR038581">
    <property type="entry name" value="ODC_AZ_sf"/>
</dbReference>
<comment type="subunit">
    <text evidence="3">Interacts with ODC and thereby sterically blocks ODC homodimerization.</text>
</comment>
<dbReference type="InterPro" id="IPR016181">
    <property type="entry name" value="Acyl_CoA_acyltransferase"/>
</dbReference>
<comment type="function">
    <text evidence="1">Ornithine decarboxylase (ODC) antizyme protein that negatively regulates ODC activity and intracellular polyamine biosynthesis in response to increased intracellular polyamine levels. Binds to ODC monomers, inhibiting the assembly of the functional ODC homodimer, and targets the monomers for ubiquitin-independent proteolytic destruction by the 26S proteasome.</text>
</comment>
<keyword evidence="5" id="KW-0688">Ribosomal frameshifting</keyword>
<name>A0A9N8WJ32_9GLOM</name>
<sequence>MDNSSSIRLRNLNSSNCESQPHGTQLLAISKRNTTSASKREYFYYSTLGKKIGCSQYINIKNIRILDYTIQDMTPEFFLNPGEHNTLSFDKTSSFTKNFFRGVPTKVDQVNIISLHDPQNCIWEGFVMDGIFFLGGNIELKERMVSIIELAEESLKCNSLVVCLDKKLPNISTVIRDFFYVGFELVWPGTIDHNHNSNDYILVGMEL</sequence>
<dbReference type="EMBL" id="CAJVPV010001047">
    <property type="protein sequence ID" value="CAG8484376.1"/>
    <property type="molecule type" value="Genomic_DNA"/>
</dbReference>
<dbReference type="Gene3D" id="3.40.630.60">
    <property type="match status" value="1"/>
</dbReference>
<gene>
    <name evidence="6" type="ORF">AMORRO_LOCUS2465</name>
</gene>
<dbReference type="InterPro" id="IPR002993">
    <property type="entry name" value="ODC_AZ"/>
</dbReference>
<comment type="caution">
    <text evidence="6">The sequence shown here is derived from an EMBL/GenBank/DDBJ whole genome shotgun (WGS) entry which is preliminary data.</text>
</comment>
<dbReference type="GO" id="GO:0005737">
    <property type="term" value="C:cytoplasm"/>
    <property type="evidence" value="ECO:0007669"/>
    <property type="project" value="TreeGrafter"/>
</dbReference>
<dbReference type="OrthoDB" id="5959761at2759"/>
<dbReference type="PANTHER" id="PTHR10279:SF10">
    <property type="entry name" value="ORNITHINE DECARBOXYLASE ANTIZYME"/>
    <property type="match status" value="1"/>
</dbReference>
<dbReference type="SUPFAM" id="SSF55729">
    <property type="entry name" value="Acyl-CoA N-acyltransferases (Nat)"/>
    <property type="match status" value="1"/>
</dbReference>
<dbReference type="GO" id="GO:0045732">
    <property type="term" value="P:positive regulation of protein catabolic process"/>
    <property type="evidence" value="ECO:0007669"/>
    <property type="project" value="TreeGrafter"/>
</dbReference>
<evidence type="ECO:0000256" key="3">
    <source>
        <dbReference type="ARBA" id="ARBA00011486"/>
    </source>
</evidence>
<dbReference type="GO" id="GO:0005634">
    <property type="term" value="C:nucleus"/>
    <property type="evidence" value="ECO:0007669"/>
    <property type="project" value="TreeGrafter"/>
</dbReference>
<reference evidence="6" key="1">
    <citation type="submission" date="2021-06" db="EMBL/GenBank/DDBJ databases">
        <authorList>
            <person name="Kallberg Y."/>
            <person name="Tangrot J."/>
            <person name="Rosling A."/>
        </authorList>
    </citation>
    <scope>NUCLEOTIDE SEQUENCE</scope>
    <source>
        <strain evidence="6">CL551</strain>
    </source>
</reference>
<proteinExistence type="inferred from homology"/>
<dbReference type="AlphaFoldDB" id="A0A9N8WJ32"/>
<dbReference type="Proteomes" id="UP000789342">
    <property type="component" value="Unassembled WGS sequence"/>
</dbReference>
<dbReference type="GO" id="GO:0075523">
    <property type="term" value="P:viral translational frameshifting"/>
    <property type="evidence" value="ECO:0007669"/>
    <property type="project" value="UniProtKB-KW"/>
</dbReference>
<accession>A0A9N8WJ32</accession>
<evidence type="ECO:0000256" key="1">
    <source>
        <dbReference type="ARBA" id="ARBA00002307"/>
    </source>
</evidence>
<organism evidence="6 7">
    <name type="scientific">Acaulospora morrowiae</name>
    <dbReference type="NCBI Taxonomy" id="94023"/>
    <lineage>
        <taxon>Eukaryota</taxon>
        <taxon>Fungi</taxon>
        <taxon>Fungi incertae sedis</taxon>
        <taxon>Mucoromycota</taxon>
        <taxon>Glomeromycotina</taxon>
        <taxon>Glomeromycetes</taxon>
        <taxon>Diversisporales</taxon>
        <taxon>Acaulosporaceae</taxon>
        <taxon>Acaulospora</taxon>
    </lineage>
</organism>
<evidence type="ECO:0000313" key="6">
    <source>
        <dbReference type="EMBL" id="CAG8484376.1"/>
    </source>
</evidence>
<protein>
    <recommendedName>
        <fullName evidence="4">Ornithine decarboxylase antizyme</fullName>
    </recommendedName>
</protein>
<dbReference type="Pfam" id="PF02100">
    <property type="entry name" value="ODC_AZ"/>
    <property type="match status" value="1"/>
</dbReference>
<keyword evidence="7" id="KW-1185">Reference proteome</keyword>
<evidence type="ECO:0000256" key="4">
    <source>
        <dbReference type="ARBA" id="ARBA00017712"/>
    </source>
</evidence>
<dbReference type="GO" id="GO:0008073">
    <property type="term" value="F:ornithine decarboxylase inhibitor activity"/>
    <property type="evidence" value="ECO:0007669"/>
    <property type="project" value="InterPro"/>
</dbReference>
<evidence type="ECO:0000256" key="2">
    <source>
        <dbReference type="ARBA" id="ARBA00008796"/>
    </source>
</evidence>
<comment type="similarity">
    <text evidence="2">Belongs to the ODC antizyme family.</text>
</comment>